<keyword evidence="3" id="KW-1185">Reference proteome</keyword>
<gene>
    <name evidence="2" type="ORF">HER31_06810</name>
</gene>
<dbReference type="GO" id="GO:0008168">
    <property type="term" value="F:methyltransferase activity"/>
    <property type="evidence" value="ECO:0007669"/>
    <property type="project" value="UniProtKB-KW"/>
</dbReference>
<dbReference type="CDD" id="cd02440">
    <property type="entry name" value="AdoMet_MTases"/>
    <property type="match status" value="1"/>
</dbReference>
<proteinExistence type="predicted"/>
<evidence type="ECO:0000313" key="3">
    <source>
        <dbReference type="Proteomes" id="UP000501602"/>
    </source>
</evidence>
<dbReference type="InterPro" id="IPR025714">
    <property type="entry name" value="Methyltranfer_dom"/>
</dbReference>
<keyword evidence="2" id="KW-0808">Transferase</keyword>
<dbReference type="KEGG" id="fes:HER31_06810"/>
<dbReference type="Proteomes" id="UP000501602">
    <property type="component" value="Chromosome"/>
</dbReference>
<sequence>MVSQWQQRITQLVHYLGSYRSLWHESVFNQPQPLWLQQHPQLADWLLALPEQQVIEYDLNQAALITDASVYLNDLYDLAKLSQFDLVEVALPKPINPRQFAHIPGRKLEQIQSFVAALPPYDGKLLEWCSGKGHLGRLFAQQHGNSVVSLEYDKALCDSGTELAARAQLPQRFICQDALATEAADVVQSRQRAVALHACGDLHRQLLHHGVNNKTEQLAISPCCYHLTTEELYQPLSNLALELSLPLDRSHLRLAVLQTKTAPERVRRLRATEVSYRLGFKRLLASINVLQQPLPSCGKAIFSQGFESFCRWACAELRIELNTTPCWDELELQGQADWQRQRRLDLARQLFRPALESYLVLDRALYLAENGYQVSISRFCQDQITPRNILIFAKRHSE</sequence>
<dbReference type="GO" id="GO:0032259">
    <property type="term" value="P:methylation"/>
    <property type="evidence" value="ECO:0007669"/>
    <property type="project" value="UniProtKB-KW"/>
</dbReference>
<name>A0A6H1UC13_9GAMM</name>
<organism evidence="2 3">
    <name type="scientific">Ferrimonas lipolytica</name>
    <dbReference type="NCBI Taxonomy" id="2724191"/>
    <lineage>
        <taxon>Bacteria</taxon>
        <taxon>Pseudomonadati</taxon>
        <taxon>Pseudomonadota</taxon>
        <taxon>Gammaproteobacteria</taxon>
        <taxon>Alteromonadales</taxon>
        <taxon>Ferrimonadaceae</taxon>
        <taxon>Ferrimonas</taxon>
    </lineage>
</organism>
<dbReference type="SUPFAM" id="SSF53335">
    <property type="entry name" value="S-adenosyl-L-methionine-dependent methyltransferases"/>
    <property type="match status" value="1"/>
</dbReference>
<protein>
    <submittedName>
        <fullName evidence="2">Methyltransferase</fullName>
    </submittedName>
</protein>
<reference evidence="2 3" key="1">
    <citation type="submission" date="2020-04" db="EMBL/GenBank/DDBJ databases">
        <title>Ferrimonas sp. S7 isolated from sea water.</title>
        <authorList>
            <person name="Bae S.S."/>
            <person name="Baek K."/>
        </authorList>
    </citation>
    <scope>NUCLEOTIDE SEQUENCE [LARGE SCALE GENOMIC DNA]</scope>
    <source>
        <strain evidence="2 3">S7</strain>
    </source>
</reference>
<dbReference type="InterPro" id="IPR029063">
    <property type="entry name" value="SAM-dependent_MTases_sf"/>
</dbReference>
<dbReference type="Gene3D" id="3.40.50.150">
    <property type="entry name" value="Vaccinia Virus protein VP39"/>
    <property type="match status" value="1"/>
</dbReference>
<evidence type="ECO:0000259" key="1">
    <source>
        <dbReference type="Pfam" id="PF13679"/>
    </source>
</evidence>
<dbReference type="EMBL" id="CP051180">
    <property type="protein sequence ID" value="QIZ76601.1"/>
    <property type="molecule type" value="Genomic_DNA"/>
</dbReference>
<feature type="domain" description="Methyltransferase" evidence="1">
    <location>
        <begin position="110"/>
        <end position="229"/>
    </location>
</feature>
<dbReference type="AlphaFoldDB" id="A0A6H1UC13"/>
<accession>A0A6H1UC13</accession>
<evidence type="ECO:0000313" key="2">
    <source>
        <dbReference type="EMBL" id="QIZ76601.1"/>
    </source>
</evidence>
<dbReference type="PANTHER" id="PTHR13369">
    <property type="match status" value="1"/>
</dbReference>
<keyword evidence="2" id="KW-0489">Methyltransferase</keyword>
<dbReference type="Pfam" id="PF13679">
    <property type="entry name" value="Methyltransf_32"/>
    <property type="match status" value="1"/>
</dbReference>
<dbReference type="PANTHER" id="PTHR13369:SF0">
    <property type="entry name" value="GLUTATHIONE S-TRANSFERASE C-TERMINAL DOMAIN-CONTAINING PROTEIN"/>
    <property type="match status" value="1"/>
</dbReference>
<dbReference type="RefSeq" id="WP_168659863.1">
    <property type="nucleotide sequence ID" value="NZ_CP051180.1"/>
</dbReference>